<feature type="region of interest" description="Disordered" evidence="1">
    <location>
        <begin position="758"/>
        <end position="788"/>
    </location>
</feature>
<feature type="region of interest" description="Disordered" evidence="1">
    <location>
        <begin position="441"/>
        <end position="466"/>
    </location>
</feature>
<feature type="region of interest" description="Disordered" evidence="1">
    <location>
        <begin position="923"/>
        <end position="956"/>
    </location>
</feature>
<dbReference type="InterPro" id="IPR025946">
    <property type="entry name" value="CABIT_dom"/>
</dbReference>
<accession>A0AA88XQS2</accession>
<gene>
    <name evidence="3" type="ORF">FSP39_007731</name>
</gene>
<reference evidence="3" key="1">
    <citation type="submission" date="2019-08" db="EMBL/GenBank/DDBJ databases">
        <title>The improved chromosome-level genome for the pearl oyster Pinctada fucata martensii using PacBio sequencing and Hi-C.</title>
        <authorList>
            <person name="Zheng Z."/>
        </authorList>
    </citation>
    <scope>NUCLEOTIDE SEQUENCE</scope>
    <source>
        <strain evidence="3">ZZ-2019</strain>
        <tissue evidence="3">Adductor muscle</tissue>
    </source>
</reference>
<sequence>MESDDNNNLELQFEDGDLSLWEVLRAYPLPVVVQCDTAHCPIPMDRSRFNFDLSQPLLLYRKKEYTKGWFSVLKRNFHNGPIDDLVPHFQEVSEIADSPTETFLIGGDKKVQALQVSTKENGHLVHQQRTLFPGDVLRKGKLYIGEKKRKSKILRKTKVVTEKYLMCTDDSDREILLPFDQKGLFYTLTSNSGNVLRPVMQMSQIVAKKYPPCIARLVYGRIPNTPCSFSGTLRLDRSDLEQSVIAATIVNKRNILLEIPTTCNLKFKVAVTNESLIQNAGYKNSLEICNEKATIYMRHMKVCHTIEPDSHCVEIKFNPQVAENTESDVKLTEDTAKVKETGDGQTELLTVTRGSLVSNRVSSTDDGISSKTSSGSDYFEMRSIKGESICENVVRDSMNSVDSASSRSSPDYADMEKLPLPSFLKIGVENSFLTVSVSERRTKGLHESDPPNVPPPPPPSDSNQNYASVVKDADAGNRRPSTVTFCEGKHFFEDNLMYDIPRRTRRDSAPPELGQKSGPNLSQQMKQDFMRRPSSAMPLPKCGTLPSRLRDCVQEPLHEHHEDAEWSQDEADLIPEYNSDEEFGTPDYENLVGMVKVHDDLTTIGKRKMGGLPALPSPKPRRSTTDKLLNRESEQMSPQKIAELLVPKNLASSIGPIPALPRSWNSPRASTMEPELEQVFINTNSSLLDIPALPVSKSRSASPCIENQNNSQDNCSATANSEHENLDENANSTIEMEQKDPTEDTTDLVHEDEQNFTEELETEQCFETNEDLEDNEEETDDECSQSDSNVEDYDDYQNVANFSNLEIHNDSTLKPDNTELDDVISSEQDFGCIPDGLIHRGSSDRYSLHSDKSIATTSMDSGIVSRDPSVFGSKNSDLHMRNSQELESYDNWKSAGFVSSHVEGRDTPSDIVVGSPAGASFEMNDSFSDGSFSHDQSLESEQIGVSSPPGKDIRLGTPIKRSKIRRTKSRESKDISKMSTDELTKEFRRLGIKPETLQSIKDDNLNGLVLLEKYASIETVQELFPRAGLIEQQKISLYIKGCKY</sequence>
<feature type="compositionally biased region" description="Polar residues" evidence="1">
    <location>
        <begin position="923"/>
        <end position="945"/>
    </location>
</feature>
<feature type="compositionally biased region" description="Pro residues" evidence="1">
    <location>
        <begin position="451"/>
        <end position="460"/>
    </location>
</feature>
<protein>
    <recommendedName>
        <fullName evidence="2">CABIT domain-containing protein</fullName>
    </recommendedName>
</protein>
<name>A0AA88XQS2_PINIB</name>
<comment type="caution">
    <text evidence="3">The sequence shown here is derived from an EMBL/GenBank/DDBJ whole genome shotgun (WGS) entry which is preliminary data.</text>
</comment>
<dbReference type="Proteomes" id="UP001186944">
    <property type="component" value="Unassembled WGS sequence"/>
</dbReference>
<feature type="domain" description="CABIT" evidence="2">
    <location>
        <begin position="67"/>
        <end position="267"/>
    </location>
</feature>
<feature type="region of interest" description="Disordered" evidence="1">
    <location>
        <begin position="502"/>
        <end position="522"/>
    </location>
</feature>
<proteinExistence type="predicted"/>
<feature type="compositionally biased region" description="Polar residues" evidence="1">
    <location>
        <begin position="698"/>
        <end position="720"/>
    </location>
</feature>
<evidence type="ECO:0000313" key="3">
    <source>
        <dbReference type="EMBL" id="KAK3089933.1"/>
    </source>
</evidence>
<evidence type="ECO:0000313" key="4">
    <source>
        <dbReference type="Proteomes" id="UP001186944"/>
    </source>
</evidence>
<evidence type="ECO:0000259" key="2">
    <source>
        <dbReference type="Pfam" id="PF12736"/>
    </source>
</evidence>
<dbReference type="EMBL" id="VSWD01000010">
    <property type="protein sequence ID" value="KAK3089933.1"/>
    <property type="molecule type" value="Genomic_DNA"/>
</dbReference>
<keyword evidence="4" id="KW-1185">Reference proteome</keyword>
<dbReference type="Pfam" id="PF12736">
    <property type="entry name" value="CABIT"/>
    <property type="match status" value="1"/>
</dbReference>
<dbReference type="AlphaFoldDB" id="A0AA88XQS2"/>
<feature type="region of interest" description="Disordered" evidence="1">
    <location>
        <begin position="698"/>
        <end position="725"/>
    </location>
</feature>
<evidence type="ECO:0000256" key="1">
    <source>
        <dbReference type="SAM" id="MobiDB-lite"/>
    </source>
</evidence>
<organism evidence="3 4">
    <name type="scientific">Pinctada imbricata</name>
    <name type="common">Atlantic pearl-oyster</name>
    <name type="synonym">Pinctada martensii</name>
    <dbReference type="NCBI Taxonomy" id="66713"/>
    <lineage>
        <taxon>Eukaryota</taxon>
        <taxon>Metazoa</taxon>
        <taxon>Spiralia</taxon>
        <taxon>Lophotrochozoa</taxon>
        <taxon>Mollusca</taxon>
        <taxon>Bivalvia</taxon>
        <taxon>Autobranchia</taxon>
        <taxon>Pteriomorphia</taxon>
        <taxon>Pterioida</taxon>
        <taxon>Pterioidea</taxon>
        <taxon>Pteriidae</taxon>
        <taxon>Pinctada</taxon>
    </lineage>
</organism>